<dbReference type="EMBL" id="JARBJD010000605">
    <property type="protein sequence ID" value="KAK2940785.1"/>
    <property type="molecule type" value="Genomic_DNA"/>
</dbReference>
<dbReference type="Proteomes" id="UP001281761">
    <property type="component" value="Unassembled WGS sequence"/>
</dbReference>
<reference evidence="1 2" key="1">
    <citation type="journal article" date="2022" name="bioRxiv">
        <title>Genomics of Preaxostyla Flagellates Illuminates Evolutionary Transitions and the Path Towards Mitochondrial Loss.</title>
        <authorList>
            <person name="Novak L.V.F."/>
            <person name="Treitli S.C."/>
            <person name="Pyrih J."/>
            <person name="Halakuc P."/>
            <person name="Pipaliya S.V."/>
            <person name="Vacek V."/>
            <person name="Brzon O."/>
            <person name="Soukal P."/>
            <person name="Eme L."/>
            <person name="Dacks J.B."/>
            <person name="Karnkowska A."/>
            <person name="Elias M."/>
            <person name="Hampl V."/>
        </authorList>
    </citation>
    <scope>NUCLEOTIDE SEQUENCE [LARGE SCALE GENOMIC DNA]</scope>
    <source>
        <strain evidence="1">NAU3</strain>
        <tissue evidence="1">Gut</tissue>
    </source>
</reference>
<comment type="caution">
    <text evidence="1">The sequence shown here is derived from an EMBL/GenBank/DDBJ whole genome shotgun (WGS) entry which is preliminary data.</text>
</comment>
<keyword evidence="2" id="KW-1185">Reference proteome</keyword>
<proteinExistence type="predicted"/>
<gene>
    <name evidence="1" type="ORF">BLNAU_24299</name>
</gene>
<protein>
    <submittedName>
        <fullName evidence="1">Uncharacterized protein</fullName>
    </submittedName>
</protein>
<organism evidence="1 2">
    <name type="scientific">Blattamonas nauphoetae</name>
    <dbReference type="NCBI Taxonomy" id="2049346"/>
    <lineage>
        <taxon>Eukaryota</taxon>
        <taxon>Metamonada</taxon>
        <taxon>Preaxostyla</taxon>
        <taxon>Oxymonadida</taxon>
        <taxon>Blattamonas</taxon>
    </lineage>
</organism>
<accession>A0ABQ9WMS8</accession>
<sequence length="714" mass="81521">MLFTRFVLHHDNRSDFVLTDHSFLRGYDVDHSEHFLDAVKRIKESTSMETVRIIHHLLTPPPLTSFPWDNRQSFQSNSFYDTCTAPDTSLVDQIDKFDCSLFDETDDEKLVASLHRCRHTVKATQSTKCIVDIPTFRTLLISGLHSSTSHISFECGLLFFTLADLLPTVDDPRDSAFQSLRSAFRDGTLLEKLALDQVSMSQRWKLDFLLKFEKRHRMMSRLFRNSNLLSRQEQSGHNLRTLSITLGSLLSIFRGCDFPSTLTELIAADEDPNSYTLSNSVYPAFFLNHTSIAPNHRHSFFPMDLMFERFFRFNPNALLEGWSDLSLCTPRQFLHAPYVGLHSLLLRCPELTLNQQMLPHLLGSFITSKDQDTIQNDILTLFQFYPPPRLFDTLFSSPHLVRATVDLWVLFLALFSELGAFTAPFGACSFLAKLFKMLIPFDWKMEQVKLDLLNLVGDVVVFLHWLSFPAHFDSPLLCHLPSLAGAQRGVLQTLSSHSGIPSLVPQAEIESYWHLFRLLASERQSFNDEVRVLSFAVRHSASEDSHCYPFIPIVVKTVTEDLLLPIPSFVSIAFEFFLRFVSVASDDVRMELVTQGLLDHIFFAVSNSSFLDDYEKAVSVIGILLATIRRANQTNAMREGGLLMQRLEREGLRDGLELTQLPQKSTRLGEDTTHLEEATRSTYCGVDVISRFTQLSLHSAHVLQKRKNHKSRSE</sequence>
<name>A0ABQ9WMS8_9EUKA</name>
<evidence type="ECO:0000313" key="2">
    <source>
        <dbReference type="Proteomes" id="UP001281761"/>
    </source>
</evidence>
<evidence type="ECO:0000313" key="1">
    <source>
        <dbReference type="EMBL" id="KAK2940785.1"/>
    </source>
</evidence>